<dbReference type="PANTHER" id="PTHR13780:SF112">
    <property type="entry name" value="CBS DOMAIN-CONTAINING PROTEIN"/>
    <property type="match status" value="1"/>
</dbReference>
<evidence type="ECO:0000313" key="5">
    <source>
        <dbReference type="EMBL" id="KAF9678013.1"/>
    </source>
</evidence>
<dbReference type="Gene3D" id="3.10.580.10">
    <property type="entry name" value="CBS-domain"/>
    <property type="match status" value="2"/>
</dbReference>
<dbReference type="InterPro" id="IPR050511">
    <property type="entry name" value="AMPK_gamma/SDS23_families"/>
</dbReference>
<feature type="domain" description="CBS" evidence="4">
    <location>
        <begin position="159"/>
        <end position="219"/>
    </location>
</feature>
<dbReference type="EMBL" id="JADGMS010000008">
    <property type="protein sequence ID" value="KAF9678013.1"/>
    <property type="molecule type" value="Genomic_DNA"/>
</dbReference>
<evidence type="ECO:0000256" key="3">
    <source>
        <dbReference type="PROSITE-ProRule" id="PRU00703"/>
    </source>
</evidence>
<evidence type="ECO:0000256" key="1">
    <source>
        <dbReference type="ARBA" id="ARBA00022737"/>
    </source>
</evidence>
<name>A0A835JXT3_9ROSI</name>
<protein>
    <recommendedName>
        <fullName evidence="4">CBS domain-containing protein</fullName>
    </recommendedName>
</protein>
<organism evidence="5 6">
    <name type="scientific">Salix dunnii</name>
    <dbReference type="NCBI Taxonomy" id="1413687"/>
    <lineage>
        <taxon>Eukaryota</taxon>
        <taxon>Viridiplantae</taxon>
        <taxon>Streptophyta</taxon>
        <taxon>Embryophyta</taxon>
        <taxon>Tracheophyta</taxon>
        <taxon>Spermatophyta</taxon>
        <taxon>Magnoliopsida</taxon>
        <taxon>eudicotyledons</taxon>
        <taxon>Gunneridae</taxon>
        <taxon>Pentapetalae</taxon>
        <taxon>rosids</taxon>
        <taxon>fabids</taxon>
        <taxon>Malpighiales</taxon>
        <taxon>Salicaceae</taxon>
        <taxon>Saliceae</taxon>
        <taxon>Salix</taxon>
    </lineage>
</organism>
<dbReference type="Proteomes" id="UP000657918">
    <property type="component" value="Chromosome 8"/>
</dbReference>
<dbReference type="PANTHER" id="PTHR13780">
    <property type="entry name" value="AMP-ACTIVATED PROTEIN KINASE, GAMMA REGULATORY SUBUNIT"/>
    <property type="match status" value="1"/>
</dbReference>
<dbReference type="Pfam" id="PF00571">
    <property type="entry name" value="CBS"/>
    <property type="match status" value="1"/>
</dbReference>
<evidence type="ECO:0000313" key="6">
    <source>
        <dbReference type="Proteomes" id="UP000657918"/>
    </source>
</evidence>
<keyword evidence="6" id="KW-1185">Reference proteome</keyword>
<proteinExistence type="predicted"/>
<evidence type="ECO:0000259" key="4">
    <source>
        <dbReference type="PROSITE" id="PS51371"/>
    </source>
</evidence>
<gene>
    <name evidence="5" type="ORF">SADUNF_Sadunf08G0167700</name>
</gene>
<comment type="caution">
    <text evidence="5">The sequence shown here is derived from an EMBL/GenBank/DDBJ whole genome shotgun (WGS) entry which is preliminary data.</text>
</comment>
<dbReference type="PROSITE" id="PS51371">
    <property type="entry name" value="CBS"/>
    <property type="match status" value="1"/>
</dbReference>
<dbReference type="InterPro" id="IPR000644">
    <property type="entry name" value="CBS_dom"/>
</dbReference>
<keyword evidence="1" id="KW-0677">Repeat</keyword>
<dbReference type="OrthoDB" id="531008at2759"/>
<sequence>MAPLWDFSMGQFGGLLSALDFILILRELRNNGSNLTEEELDTHTISAWKEGKAYLERQIDGHVWALPRHLIHAGPYDNLKEVALRILQYKVAPVPVIQSSSEDSSFPQLLHLASLSGMLKCLFGICRYFRHCSGTLPILQLPIGAIPVGSWVPSIGEPSGRPLAMLRPSASLSSALNLLIQAQASSIPIVDENDSLVDIYCWSDITALVKDKVYAHINLNEMTINQALQLGQDAYSSHELKSQRCQMCLRSDTLHKVMERLAKPGNLNFYLLSRMKILLNISKYDFEVSCLKDFYRINKAFAKYTHTDVYTLWLQMAVLNIIVGIAEMSSLLVSGVLSLWRLAVNVWKALLHRVTFSDFYLASLKLRGINGKFHVFEEHSTSLCATLPPSGKGEGEELNAGNIYASQMAFCTRVSGRRTLDWE</sequence>
<reference evidence="5 6" key="1">
    <citation type="submission" date="2020-10" db="EMBL/GenBank/DDBJ databases">
        <title>Plant Genome Project.</title>
        <authorList>
            <person name="Zhang R.-G."/>
        </authorList>
    </citation>
    <scope>NUCLEOTIDE SEQUENCE [LARGE SCALE GENOMIC DNA]</scope>
    <source>
        <strain evidence="5">FAFU-HL-1</strain>
        <tissue evidence="5">Leaf</tissue>
    </source>
</reference>
<dbReference type="InterPro" id="IPR046342">
    <property type="entry name" value="CBS_dom_sf"/>
</dbReference>
<dbReference type="SUPFAM" id="SSF54631">
    <property type="entry name" value="CBS-domain pair"/>
    <property type="match status" value="2"/>
</dbReference>
<keyword evidence="2 3" id="KW-0129">CBS domain</keyword>
<dbReference type="AlphaFoldDB" id="A0A835JXT3"/>
<evidence type="ECO:0000256" key="2">
    <source>
        <dbReference type="ARBA" id="ARBA00023122"/>
    </source>
</evidence>
<accession>A0A835JXT3</accession>